<comment type="caution">
    <text evidence="1">The sequence shown here is derived from an EMBL/GenBank/DDBJ whole genome shotgun (WGS) entry which is preliminary data.</text>
</comment>
<dbReference type="STRING" id="1826909.A5893_17240"/>
<dbReference type="RefSeq" id="WP_068820548.1">
    <property type="nucleotide sequence ID" value="NZ_LWHJ01000004.1"/>
</dbReference>
<dbReference type="Proteomes" id="UP000078459">
    <property type="component" value="Unassembled WGS sequence"/>
</dbReference>
<gene>
    <name evidence="1" type="ORF">A5893_17240</name>
</gene>
<evidence type="ECO:0000313" key="2">
    <source>
        <dbReference type="Proteomes" id="UP000078459"/>
    </source>
</evidence>
<reference evidence="1 2" key="1">
    <citation type="submission" date="2016-04" db="EMBL/GenBank/DDBJ databases">
        <authorList>
            <person name="Evans L.H."/>
            <person name="Alamgir A."/>
            <person name="Owens N."/>
            <person name="Weber N.D."/>
            <person name="Virtaneva K."/>
            <person name="Barbian K."/>
            <person name="Babar A."/>
            <person name="Rosenke K."/>
        </authorList>
    </citation>
    <scope>NUCLEOTIDE SEQUENCE [LARGE SCALE GENOMIC DNA]</scope>
    <source>
        <strain evidence="1 2">CCM 8644</strain>
    </source>
</reference>
<accession>A0A179DR22</accession>
<sequence length="136" mass="16085">MTKDLVLLNLNEKWNCNLPFGWIPITGEKGIPNTEIYQSNHFTEHITNLPDILKDIYDIIEVFEIQESGNMTFKKATECDFVYDGLEYIYTDKKFQFVIYCSHESSITVGGKELLEKIHEVWPDYVNRIWTFPFYT</sequence>
<keyword evidence="2" id="KW-1185">Reference proteome</keyword>
<reference evidence="1 2" key="2">
    <citation type="submission" date="2016-06" db="EMBL/GenBank/DDBJ databases">
        <title>Pedobacter psychrophilus sp. nov., isolated from Antarctic fragmentary rock.</title>
        <authorList>
            <person name="Svec P."/>
        </authorList>
    </citation>
    <scope>NUCLEOTIDE SEQUENCE [LARGE SCALE GENOMIC DNA]</scope>
    <source>
        <strain evidence="1 2">CCM 8644</strain>
    </source>
</reference>
<evidence type="ECO:0000313" key="1">
    <source>
        <dbReference type="EMBL" id="OAQ43505.1"/>
    </source>
</evidence>
<proteinExistence type="predicted"/>
<organism evidence="1 2">
    <name type="scientific">Pedobacter psychrophilus</name>
    <dbReference type="NCBI Taxonomy" id="1826909"/>
    <lineage>
        <taxon>Bacteria</taxon>
        <taxon>Pseudomonadati</taxon>
        <taxon>Bacteroidota</taxon>
        <taxon>Sphingobacteriia</taxon>
        <taxon>Sphingobacteriales</taxon>
        <taxon>Sphingobacteriaceae</taxon>
        <taxon>Pedobacter</taxon>
    </lineage>
</organism>
<name>A0A179DR22_9SPHI</name>
<dbReference type="EMBL" id="LWHJ01000004">
    <property type="protein sequence ID" value="OAQ43505.1"/>
    <property type="molecule type" value="Genomic_DNA"/>
</dbReference>
<dbReference type="OrthoDB" id="3395557at2"/>
<protein>
    <submittedName>
        <fullName evidence="1">Uncharacterized protein</fullName>
    </submittedName>
</protein>
<dbReference type="AlphaFoldDB" id="A0A179DR22"/>